<keyword evidence="3" id="KW-1185">Reference proteome</keyword>
<sequence>MEGSHVTAAAPATDAERQLIDAVSVGGGTVDLRTRKERSRRELPSPDDGAAWGDDRTVRAEFLQHLLLTLGTPVNLYGARIAGDLDLRGASLPPINLSRCIVDGPSRFNGATFPVDVWFEGTTFLSYAAFNSATFTGNAGFYNATFTGDAGFSSATFTDDVSFSGATFTGHAWFDGATFINHAGFAGATFTSAASFESATFTGNVARFDRATFTGGAGFGGTTFTGDAGFIKAIFTSDAKFTEATFTGGAHFTDAVFVQGADMSRCSFRRLELIRTVWSGSLVTVGLVAGRADLSEAVFDVPARVELVAAHVFGSRLQANHRFHLILAAGRLDLTDADLAAGSLIESMELPTTVDRFVSVPPLFEENGRLAKRSSVMPLNEFLEITLERYRLAADLTDLFADRELAAVVSLKRAHVAGVRLSGMDLTQCVFQWADGLDGLLISDTCVLQESTDADPGWRFPRLRRLRATRRVIYDEVVERRRARGVQLDPAIPDEANPRATEVPIPTEASVAMTYRSLRKALEDSKDEPGAADFYYGEMEMRRSSARLIDRFLLTLYWLTSGYGLRAWRALTSLAVVIAVAGWCFTNSDWVRISPTGPGSPVLSPTSDAWPWLFAGQETIALFRPAGTIGVTLVGFGAVVDIAVRVLGPVLLALAVLAIRNRTKR</sequence>
<gene>
    <name evidence="2" type="ORF">CA982_24725</name>
</gene>
<dbReference type="AlphaFoldDB" id="A0A243Q3F7"/>
<proteinExistence type="predicted"/>
<reference evidence="2 3" key="1">
    <citation type="submission" date="2017-05" db="EMBL/GenBank/DDBJ databases">
        <title>Biotechnological potential of actinobacteria isolated from South African environments.</title>
        <authorList>
            <person name="Le Roes-Hill M."/>
            <person name="Prins A."/>
            <person name="Durrell K.A."/>
        </authorList>
    </citation>
    <scope>NUCLEOTIDE SEQUENCE [LARGE SCALE GENOMIC DNA]</scope>
    <source>
        <strain evidence="2">BS2</strain>
    </source>
</reference>
<dbReference type="STRING" id="417102.CA982_24725"/>
<evidence type="ECO:0000313" key="3">
    <source>
        <dbReference type="Proteomes" id="UP000194632"/>
    </source>
</evidence>
<dbReference type="Gene3D" id="2.160.20.80">
    <property type="entry name" value="E3 ubiquitin-protein ligase SopA"/>
    <property type="match status" value="1"/>
</dbReference>
<dbReference type="Proteomes" id="UP000194632">
    <property type="component" value="Unassembled WGS sequence"/>
</dbReference>
<accession>A0A243Q3F7</accession>
<name>A0A243Q3F7_9ACTN</name>
<evidence type="ECO:0008006" key="4">
    <source>
        <dbReference type="Google" id="ProtNLM"/>
    </source>
</evidence>
<feature type="transmembrane region" description="Helical" evidence="1">
    <location>
        <begin position="633"/>
        <end position="659"/>
    </location>
</feature>
<dbReference type="InterPro" id="IPR001646">
    <property type="entry name" value="5peptide_repeat"/>
</dbReference>
<keyword evidence="1" id="KW-0812">Transmembrane</keyword>
<organism evidence="2 3">
    <name type="scientific">Gordonia lacunae</name>
    <dbReference type="NCBI Taxonomy" id="417102"/>
    <lineage>
        <taxon>Bacteria</taxon>
        <taxon>Bacillati</taxon>
        <taxon>Actinomycetota</taxon>
        <taxon>Actinomycetes</taxon>
        <taxon>Mycobacteriales</taxon>
        <taxon>Gordoniaceae</taxon>
        <taxon>Gordonia</taxon>
    </lineage>
</organism>
<evidence type="ECO:0000313" key="2">
    <source>
        <dbReference type="EMBL" id="OUC75829.1"/>
    </source>
</evidence>
<dbReference type="EMBL" id="NGFO01000049">
    <property type="protein sequence ID" value="OUC75829.1"/>
    <property type="molecule type" value="Genomic_DNA"/>
</dbReference>
<dbReference type="Pfam" id="PF13576">
    <property type="entry name" value="Pentapeptide_3"/>
    <property type="match status" value="2"/>
</dbReference>
<evidence type="ECO:0000256" key="1">
    <source>
        <dbReference type="SAM" id="Phobius"/>
    </source>
</evidence>
<protein>
    <recommendedName>
        <fullName evidence="4">Pentapeptide repeat-containing protein</fullName>
    </recommendedName>
</protein>
<keyword evidence="1" id="KW-0472">Membrane</keyword>
<keyword evidence="1" id="KW-1133">Transmembrane helix</keyword>
<comment type="caution">
    <text evidence="2">The sequence shown here is derived from an EMBL/GenBank/DDBJ whole genome shotgun (WGS) entry which is preliminary data.</text>
</comment>